<dbReference type="SUPFAM" id="SSF48452">
    <property type="entry name" value="TPR-like"/>
    <property type="match status" value="1"/>
</dbReference>
<dbReference type="InterPro" id="IPR032698">
    <property type="entry name" value="SirB1_N"/>
</dbReference>
<evidence type="ECO:0000256" key="1">
    <source>
        <dbReference type="ARBA" id="ARBA00007100"/>
    </source>
</evidence>
<comment type="similarity">
    <text evidence="1">Belongs to the UPF0162 family.</text>
</comment>
<name>A0ABY6MPA0_9BURK</name>
<evidence type="ECO:0000313" key="3">
    <source>
        <dbReference type="EMBL" id="UZD54180.1"/>
    </source>
</evidence>
<dbReference type="EMBL" id="CP110257">
    <property type="protein sequence ID" value="UZD54180.1"/>
    <property type="molecule type" value="Genomic_DNA"/>
</dbReference>
<dbReference type="PANTHER" id="PTHR31350">
    <property type="entry name" value="SI:DKEY-261L7.2"/>
    <property type="match status" value="1"/>
</dbReference>
<evidence type="ECO:0000313" key="4">
    <source>
        <dbReference type="Proteomes" id="UP001163266"/>
    </source>
</evidence>
<keyword evidence="4" id="KW-1185">Reference proteome</keyword>
<dbReference type="RefSeq" id="WP_264891749.1">
    <property type="nucleotide sequence ID" value="NZ_CP110257.1"/>
</dbReference>
<evidence type="ECO:0000259" key="2">
    <source>
        <dbReference type="Pfam" id="PF13369"/>
    </source>
</evidence>
<dbReference type="PANTHER" id="PTHR31350:SF21">
    <property type="entry name" value="F-BOX ONLY PROTEIN 21"/>
    <property type="match status" value="1"/>
</dbReference>
<dbReference type="InterPro" id="IPR011990">
    <property type="entry name" value="TPR-like_helical_dom_sf"/>
</dbReference>
<dbReference type="Proteomes" id="UP001163266">
    <property type="component" value="Chromosome"/>
</dbReference>
<dbReference type="Gene3D" id="1.25.40.10">
    <property type="entry name" value="Tetratricopeptide repeat domain"/>
    <property type="match status" value="1"/>
</dbReference>
<proteinExistence type="inferred from homology"/>
<gene>
    <name evidence="3" type="ORF">OMP39_10900</name>
</gene>
<dbReference type="Pfam" id="PF13371">
    <property type="entry name" value="TPR_9"/>
    <property type="match status" value="1"/>
</dbReference>
<reference evidence="3" key="1">
    <citation type="submission" date="2022-10" db="EMBL/GenBank/DDBJ databases">
        <title>Complete genome sequence of Schlegelella aquatica LMG 23380.</title>
        <authorList>
            <person name="Musilova J."/>
            <person name="Kourilova X."/>
            <person name="Bezdicek M."/>
            <person name="Hermankova K."/>
            <person name="Obruca S."/>
            <person name="Sedlar K."/>
        </authorList>
    </citation>
    <scope>NUCLEOTIDE SEQUENCE</scope>
    <source>
        <strain evidence="3">LMG 23380</strain>
    </source>
</reference>
<organism evidence="3 4">
    <name type="scientific">Caldimonas aquatica</name>
    <dbReference type="NCBI Taxonomy" id="376175"/>
    <lineage>
        <taxon>Bacteria</taxon>
        <taxon>Pseudomonadati</taxon>
        <taxon>Pseudomonadota</taxon>
        <taxon>Betaproteobacteria</taxon>
        <taxon>Burkholderiales</taxon>
        <taxon>Sphaerotilaceae</taxon>
        <taxon>Caldimonas</taxon>
    </lineage>
</organism>
<sequence length="286" mass="32389">MHIEKPTPLDYFAALVADDESLPLTEAALALAQDEFPDLDLQAVLAEIDALGARLKRRLPADAGPVQRLRLLNHYFFQELGFGGNVNDYYDPHNSCLNVVLRTRRGIPISLAVLYLELAGQVGLKASGVSFPGHFLVKLRMPRGEVVMDPFSGLSLSREELDDRLEPYKRQRGLVGEFDMPLGLFLQAATSREVLARMLRNLKEIYRTREDWPLLLRTCERLVILLPDSLDERRDRGLAYAEVGRDEEAIADLSVYVAQADEADDRLAIAERLDELQRGRTQPRWH</sequence>
<dbReference type="Pfam" id="PF13369">
    <property type="entry name" value="Transglut_core2"/>
    <property type="match status" value="1"/>
</dbReference>
<feature type="domain" description="Protein SirB1 N-terminal" evidence="2">
    <location>
        <begin position="43"/>
        <end position="200"/>
    </location>
</feature>
<protein>
    <submittedName>
        <fullName evidence="3">Tetratricopeptide repeat protein</fullName>
    </submittedName>
</protein>
<accession>A0ABY6MPA0</accession>